<dbReference type="AlphaFoldDB" id="A0A1G8XGT4"/>
<keyword evidence="2" id="KW-0813">Transport</keyword>
<evidence type="ECO:0000259" key="8">
    <source>
        <dbReference type="PROSITE" id="PS50850"/>
    </source>
</evidence>
<feature type="transmembrane region" description="Helical" evidence="7">
    <location>
        <begin position="73"/>
        <end position="91"/>
    </location>
</feature>
<protein>
    <submittedName>
        <fullName evidence="9">Predicted arabinose efflux permease, MFS family</fullName>
    </submittedName>
</protein>
<dbReference type="InterPro" id="IPR020846">
    <property type="entry name" value="MFS_dom"/>
</dbReference>
<dbReference type="GO" id="GO:0022857">
    <property type="term" value="F:transmembrane transporter activity"/>
    <property type="evidence" value="ECO:0007669"/>
    <property type="project" value="InterPro"/>
</dbReference>
<evidence type="ECO:0000256" key="5">
    <source>
        <dbReference type="ARBA" id="ARBA00022989"/>
    </source>
</evidence>
<dbReference type="PROSITE" id="PS50850">
    <property type="entry name" value="MFS"/>
    <property type="match status" value="1"/>
</dbReference>
<evidence type="ECO:0000313" key="9">
    <source>
        <dbReference type="EMBL" id="SDJ88950.1"/>
    </source>
</evidence>
<evidence type="ECO:0000256" key="2">
    <source>
        <dbReference type="ARBA" id="ARBA00022448"/>
    </source>
</evidence>
<evidence type="ECO:0000256" key="6">
    <source>
        <dbReference type="ARBA" id="ARBA00023136"/>
    </source>
</evidence>
<keyword evidence="6 7" id="KW-0472">Membrane</keyword>
<evidence type="ECO:0000256" key="3">
    <source>
        <dbReference type="ARBA" id="ARBA00022475"/>
    </source>
</evidence>
<feature type="transmembrane region" description="Helical" evidence="7">
    <location>
        <begin position="167"/>
        <end position="186"/>
    </location>
</feature>
<proteinExistence type="predicted"/>
<dbReference type="Proteomes" id="UP000198694">
    <property type="component" value="Unassembled WGS sequence"/>
</dbReference>
<dbReference type="STRING" id="407036.SAMN05216243_1317"/>
<evidence type="ECO:0000313" key="10">
    <source>
        <dbReference type="Proteomes" id="UP000198694"/>
    </source>
</evidence>
<dbReference type="Gene3D" id="1.20.1250.20">
    <property type="entry name" value="MFS general substrate transporter like domains"/>
    <property type="match status" value="1"/>
</dbReference>
<feature type="domain" description="Major facilitator superfamily (MFS) profile" evidence="8">
    <location>
        <begin position="1"/>
        <end position="414"/>
    </location>
</feature>
<feature type="transmembrane region" description="Helical" evidence="7">
    <location>
        <begin position="386"/>
        <end position="408"/>
    </location>
</feature>
<dbReference type="InterPro" id="IPR036259">
    <property type="entry name" value="MFS_trans_sf"/>
</dbReference>
<dbReference type="GO" id="GO:0005886">
    <property type="term" value="C:plasma membrane"/>
    <property type="evidence" value="ECO:0007669"/>
    <property type="project" value="UniProtKB-SubCell"/>
</dbReference>
<feature type="transmembrane region" description="Helical" evidence="7">
    <location>
        <begin position="97"/>
        <end position="118"/>
    </location>
</feature>
<keyword evidence="4 7" id="KW-0812">Transmembrane</keyword>
<keyword evidence="10" id="KW-1185">Reference proteome</keyword>
<feature type="transmembrane region" description="Helical" evidence="7">
    <location>
        <begin position="46"/>
        <end position="66"/>
    </location>
</feature>
<dbReference type="OrthoDB" id="9793283at2"/>
<organism evidence="9 10">
    <name type="scientific">Sediminibacillus albus</name>
    <dbReference type="NCBI Taxonomy" id="407036"/>
    <lineage>
        <taxon>Bacteria</taxon>
        <taxon>Bacillati</taxon>
        <taxon>Bacillota</taxon>
        <taxon>Bacilli</taxon>
        <taxon>Bacillales</taxon>
        <taxon>Bacillaceae</taxon>
        <taxon>Sediminibacillus</taxon>
    </lineage>
</organism>
<dbReference type="InterPro" id="IPR005829">
    <property type="entry name" value="Sugar_transporter_CS"/>
</dbReference>
<dbReference type="PROSITE" id="PS00216">
    <property type="entry name" value="SUGAR_TRANSPORT_1"/>
    <property type="match status" value="1"/>
</dbReference>
<gene>
    <name evidence="9" type="ORF">SAMN05216243_1317</name>
</gene>
<accession>A0A1G8XGT4</accession>
<dbReference type="EMBL" id="FNFL01000001">
    <property type="protein sequence ID" value="SDJ88950.1"/>
    <property type="molecule type" value="Genomic_DNA"/>
</dbReference>
<keyword evidence="5 7" id="KW-1133">Transmembrane helix</keyword>
<dbReference type="Pfam" id="PF07690">
    <property type="entry name" value="MFS_1"/>
    <property type="match status" value="2"/>
</dbReference>
<dbReference type="InterPro" id="IPR050171">
    <property type="entry name" value="MFS_Transporters"/>
</dbReference>
<dbReference type="PANTHER" id="PTHR23517:SF3">
    <property type="entry name" value="INTEGRAL MEMBRANE TRANSPORT PROTEIN"/>
    <property type="match status" value="1"/>
</dbReference>
<evidence type="ECO:0000256" key="1">
    <source>
        <dbReference type="ARBA" id="ARBA00004651"/>
    </source>
</evidence>
<evidence type="ECO:0000256" key="7">
    <source>
        <dbReference type="SAM" id="Phobius"/>
    </source>
</evidence>
<dbReference type="RefSeq" id="WP_093212155.1">
    <property type="nucleotide sequence ID" value="NZ_FNFL01000001.1"/>
</dbReference>
<dbReference type="CDD" id="cd17329">
    <property type="entry name" value="MFS_MdtH_MDR_like"/>
    <property type="match status" value="1"/>
</dbReference>
<feature type="transmembrane region" description="Helical" evidence="7">
    <location>
        <begin position="223"/>
        <end position="247"/>
    </location>
</feature>
<feature type="transmembrane region" description="Helical" evidence="7">
    <location>
        <begin position="12"/>
        <end position="34"/>
    </location>
</feature>
<dbReference type="InterPro" id="IPR011701">
    <property type="entry name" value="MFS"/>
</dbReference>
<sequence>MKWKDWDRNLRIRLFGEGTTNLLFWSYFPFMTILFERSFGKDKAGLLLILSQAFSVLASLIGGYCADRFGRKRMMVLSSFSQFLTFLLFAYANSPWYQSPMLTFVSFSLLGVWGALYWPASHAMVADVVHEKHRASVFAVFYTSINIAVVVGPVIGSFLFYTYRFQMLLAGVVLTAFLTIILQKYLKETVELKIRSKEANTPWYQAVWREMSDYRIIAKDKTFLLFIIAGVLVAQTFMQLDILIAVYTSEVIDNQTLFHFGDFKVSISGEKAFALVLAENGLLVALFTVFVTRVMNRFKEQRVFVASSLLYAAGITLYGLTESLWMFIFAMALFTLAELMVVGIQESFVAKLAPEQMRGQYFSAASLRFTVGKLIAPMSLVLTSYISYSLVFSILGVFAVLSALVYVITFKKLESKRSQAQS</sequence>
<evidence type="ECO:0000256" key="4">
    <source>
        <dbReference type="ARBA" id="ARBA00022692"/>
    </source>
</evidence>
<dbReference type="PANTHER" id="PTHR23517">
    <property type="entry name" value="RESISTANCE PROTEIN MDTM, PUTATIVE-RELATED-RELATED"/>
    <property type="match status" value="1"/>
</dbReference>
<dbReference type="SUPFAM" id="SSF103473">
    <property type="entry name" value="MFS general substrate transporter"/>
    <property type="match status" value="1"/>
</dbReference>
<feature type="transmembrane region" description="Helical" evidence="7">
    <location>
        <begin position="139"/>
        <end position="161"/>
    </location>
</feature>
<feature type="transmembrane region" description="Helical" evidence="7">
    <location>
        <begin position="272"/>
        <end position="291"/>
    </location>
</feature>
<feature type="transmembrane region" description="Helical" evidence="7">
    <location>
        <begin position="303"/>
        <end position="320"/>
    </location>
</feature>
<keyword evidence="3" id="KW-1003">Cell membrane</keyword>
<comment type="subcellular location">
    <subcellularLocation>
        <location evidence="1">Cell membrane</location>
        <topology evidence="1">Multi-pass membrane protein</topology>
    </subcellularLocation>
</comment>
<feature type="transmembrane region" description="Helical" evidence="7">
    <location>
        <begin position="361"/>
        <end position="380"/>
    </location>
</feature>
<feature type="transmembrane region" description="Helical" evidence="7">
    <location>
        <begin position="326"/>
        <end position="349"/>
    </location>
</feature>
<reference evidence="9 10" key="1">
    <citation type="submission" date="2016-10" db="EMBL/GenBank/DDBJ databases">
        <authorList>
            <person name="de Groot N.N."/>
        </authorList>
    </citation>
    <scope>NUCLEOTIDE SEQUENCE [LARGE SCALE GENOMIC DNA]</scope>
    <source>
        <strain evidence="9 10">CGMCC 1.6502</strain>
    </source>
</reference>
<name>A0A1G8XGT4_9BACI</name>